<dbReference type="Proteomes" id="UP000049127">
    <property type="component" value="Unassembled WGS sequence"/>
</dbReference>
<keyword evidence="1" id="KW-1133">Transmembrane helix</keyword>
<proteinExistence type="predicted"/>
<accession>A0A0C7QQ53</accession>
<dbReference type="OrthoDB" id="1695052at2"/>
<feature type="domain" description="DUF4179" evidence="2">
    <location>
        <begin position="30"/>
        <end position="118"/>
    </location>
</feature>
<dbReference type="InterPro" id="IPR025436">
    <property type="entry name" value="DUF4179"/>
</dbReference>
<evidence type="ECO:0000259" key="2">
    <source>
        <dbReference type="Pfam" id="PF13786"/>
    </source>
</evidence>
<evidence type="ECO:0000313" key="3">
    <source>
        <dbReference type="EMBL" id="CEQ02862.1"/>
    </source>
</evidence>
<keyword evidence="1" id="KW-0472">Membrane</keyword>
<dbReference type="Gene3D" id="2.60.40.1630">
    <property type="entry name" value="bacillus anthracis domain"/>
    <property type="match status" value="1"/>
</dbReference>
<dbReference type="RefSeq" id="WP_055341420.1">
    <property type="nucleotide sequence ID" value="NZ_CEKZ01000003.1"/>
</dbReference>
<organism evidence="3 4">
    <name type="scientific">Paraclostridium sordellii</name>
    <name type="common">Clostridium sordellii</name>
    <dbReference type="NCBI Taxonomy" id="1505"/>
    <lineage>
        <taxon>Bacteria</taxon>
        <taxon>Bacillati</taxon>
        <taxon>Bacillota</taxon>
        <taxon>Clostridia</taxon>
        <taxon>Peptostreptococcales</taxon>
        <taxon>Peptostreptococcaceae</taxon>
        <taxon>Paraclostridium</taxon>
    </lineage>
</organism>
<sequence length="324" mass="36161">MKCNYFENIEVSSSIDDAINKGINEAVNKKRRKRVKNIAITCSLTIIIIVSTVFYNDKVLADVKEAFWSIASYFGLDNDLGNYKTVINKPITDNGYTIKLNEVVLDKKELIISSTVKSETGPFNGYPEVSKNIYINGKKIMANSNGVSESGNSYTQNYIDTYFLDEELSGEVNIKVEYLSINLMDDTGAESIKGSWVFDFKTDTDSLANNTMVKKLDKSFKFENGQSIKLKEYVSNSLGSKIEFEQGENGTEYGLKLVGSDNLGNPIEFYNSYSSGSYGLFKLDNAVGNIKKGATQLKLCLYILDSDSVDKWEKTGSEFVVDIK</sequence>
<gene>
    <name evidence="3" type="ORF">R28058_05951</name>
</gene>
<dbReference type="Pfam" id="PF13786">
    <property type="entry name" value="DUF4179"/>
    <property type="match status" value="1"/>
</dbReference>
<evidence type="ECO:0000256" key="1">
    <source>
        <dbReference type="SAM" id="Phobius"/>
    </source>
</evidence>
<protein>
    <recommendedName>
        <fullName evidence="2">DUF4179 domain-containing protein</fullName>
    </recommendedName>
</protein>
<dbReference type="EMBL" id="CEKZ01000003">
    <property type="protein sequence ID" value="CEQ02862.1"/>
    <property type="molecule type" value="Genomic_DNA"/>
</dbReference>
<keyword evidence="1" id="KW-0812">Transmembrane</keyword>
<dbReference type="AlphaFoldDB" id="A0A0C7QQ53"/>
<feature type="transmembrane region" description="Helical" evidence="1">
    <location>
        <begin position="38"/>
        <end position="55"/>
    </location>
</feature>
<reference evidence="3 4" key="1">
    <citation type="submission" date="2015-01" db="EMBL/GenBank/DDBJ databases">
        <authorList>
            <person name="Aslett A.Martin."/>
            <person name="De Silva Nishadi"/>
        </authorList>
    </citation>
    <scope>NUCLEOTIDE SEQUENCE [LARGE SCALE GENOMIC DNA]</scope>
    <source>
        <strain evidence="3 4">R28058</strain>
    </source>
</reference>
<name>A0A0C7QQ53_PARSO</name>
<evidence type="ECO:0000313" key="4">
    <source>
        <dbReference type="Proteomes" id="UP000049127"/>
    </source>
</evidence>